<evidence type="ECO:0000313" key="2">
    <source>
        <dbReference type="Proteomes" id="UP001500683"/>
    </source>
</evidence>
<dbReference type="RefSeq" id="WP_344951456.1">
    <property type="nucleotide sequence ID" value="NZ_BAAAZG010000035.1"/>
</dbReference>
<gene>
    <name evidence="1" type="ORF">GCM10022214_47510</name>
</gene>
<protein>
    <submittedName>
        <fullName evidence="1">Uncharacterized protein</fullName>
    </submittedName>
</protein>
<proteinExistence type="predicted"/>
<organism evidence="1 2">
    <name type="scientific">Actinomadura miaoliensis</name>
    <dbReference type="NCBI Taxonomy" id="430685"/>
    <lineage>
        <taxon>Bacteria</taxon>
        <taxon>Bacillati</taxon>
        <taxon>Actinomycetota</taxon>
        <taxon>Actinomycetes</taxon>
        <taxon>Streptosporangiales</taxon>
        <taxon>Thermomonosporaceae</taxon>
        <taxon>Actinomadura</taxon>
    </lineage>
</organism>
<dbReference type="Proteomes" id="UP001500683">
    <property type="component" value="Unassembled WGS sequence"/>
</dbReference>
<comment type="caution">
    <text evidence="1">The sequence shown here is derived from an EMBL/GenBank/DDBJ whole genome shotgun (WGS) entry which is preliminary data.</text>
</comment>
<sequence length="122" mass="13100">MNVIDWLAAAEDTAAEKARLVIQAWENHPGRGVDGQLAVAVPDGEVTIGHLEVSDQDDAVCVEVWTGPALGPPQWRIVNPPLLMPDGQGDIEVTEPDGRTTRYRHDPITAIATAIAGSRTTR</sequence>
<dbReference type="EMBL" id="BAAAZG010000035">
    <property type="protein sequence ID" value="GAA4082733.1"/>
    <property type="molecule type" value="Genomic_DNA"/>
</dbReference>
<evidence type="ECO:0000313" key="1">
    <source>
        <dbReference type="EMBL" id="GAA4082733.1"/>
    </source>
</evidence>
<reference evidence="2" key="1">
    <citation type="journal article" date="2019" name="Int. J. Syst. Evol. Microbiol.">
        <title>The Global Catalogue of Microorganisms (GCM) 10K type strain sequencing project: providing services to taxonomists for standard genome sequencing and annotation.</title>
        <authorList>
            <consortium name="The Broad Institute Genomics Platform"/>
            <consortium name="The Broad Institute Genome Sequencing Center for Infectious Disease"/>
            <person name="Wu L."/>
            <person name="Ma J."/>
        </authorList>
    </citation>
    <scope>NUCLEOTIDE SEQUENCE [LARGE SCALE GENOMIC DNA]</scope>
    <source>
        <strain evidence="2">JCM 16702</strain>
    </source>
</reference>
<name>A0ABP7W868_9ACTN</name>
<accession>A0ABP7W868</accession>
<keyword evidence="2" id="KW-1185">Reference proteome</keyword>